<gene>
    <name evidence="1" type="ORF">GCM10011333_13920</name>
</gene>
<dbReference type="EMBL" id="BMFY01000005">
    <property type="protein sequence ID" value="GGA12294.1"/>
    <property type="molecule type" value="Genomic_DNA"/>
</dbReference>
<dbReference type="AlphaFoldDB" id="A0A8J2TXC0"/>
<organism evidence="1 2">
    <name type="scientific">Sediminivirga luteola</name>
    <dbReference type="NCBI Taxonomy" id="1774748"/>
    <lineage>
        <taxon>Bacteria</taxon>
        <taxon>Bacillati</taxon>
        <taxon>Actinomycetota</taxon>
        <taxon>Actinomycetes</taxon>
        <taxon>Micrococcales</taxon>
        <taxon>Brevibacteriaceae</taxon>
        <taxon>Sediminivirga</taxon>
    </lineage>
</organism>
<protein>
    <submittedName>
        <fullName evidence="1">Uncharacterized protein</fullName>
    </submittedName>
</protein>
<reference evidence="1" key="2">
    <citation type="submission" date="2020-09" db="EMBL/GenBank/DDBJ databases">
        <authorList>
            <person name="Sun Q."/>
            <person name="Zhou Y."/>
        </authorList>
    </citation>
    <scope>NUCLEOTIDE SEQUENCE</scope>
    <source>
        <strain evidence="1">CGMCC 1.12785</strain>
    </source>
</reference>
<accession>A0A8J2TXC0</accession>
<reference evidence="1" key="1">
    <citation type="journal article" date="2014" name="Int. J. Syst. Evol. Microbiol.">
        <title>Complete genome sequence of Corynebacterium casei LMG S-19264T (=DSM 44701T), isolated from a smear-ripened cheese.</title>
        <authorList>
            <consortium name="US DOE Joint Genome Institute (JGI-PGF)"/>
            <person name="Walter F."/>
            <person name="Albersmeier A."/>
            <person name="Kalinowski J."/>
            <person name="Ruckert C."/>
        </authorList>
    </citation>
    <scope>NUCLEOTIDE SEQUENCE</scope>
    <source>
        <strain evidence="1">CGMCC 1.12785</strain>
    </source>
</reference>
<proteinExistence type="predicted"/>
<comment type="caution">
    <text evidence="1">The sequence shown here is derived from an EMBL/GenBank/DDBJ whole genome shotgun (WGS) entry which is preliminary data.</text>
</comment>
<name>A0A8J2TXC0_9MICO</name>
<sequence length="49" mass="5383">MPQAMSAGILGMIMPDMNDPTFWTPMRKDPGAFASADVAVMMCAFLFRL</sequence>
<keyword evidence="2" id="KW-1185">Reference proteome</keyword>
<evidence type="ECO:0000313" key="1">
    <source>
        <dbReference type="EMBL" id="GGA12294.1"/>
    </source>
</evidence>
<dbReference type="Proteomes" id="UP000616114">
    <property type="component" value="Unassembled WGS sequence"/>
</dbReference>
<evidence type="ECO:0000313" key="2">
    <source>
        <dbReference type="Proteomes" id="UP000616114"/>
    </source>
</evidence>